<dbReference type="KEGG" id="sliu:111357792"/>
<gene>
    <name evidence="2" type="primary">LOC111357792</name>
</gene>
<dbReference type="GeneID" id="111357792"/>
<dbReference type="RefSeq" id="XP_022828366.1">
    <property type="nucleotide sequence ID" value="XM_022972598.1"/>
</dbReference>
<name>A0A9J7EGR0_SPOLT</name>
<keyword evidence="1" id="KW-1185">Reference proteome</keyword>
<dbReference type="Proteomes" id="UP000301870">
    <property type="component" value="Chromosome 25"/>
</dbReference>
<sequence>MVNDLPTVVRSRCLLFADDLKLSAVVKDTADRDMLQHDLDKVTEWSHCNKLYFNISKCSVLSFARTLNQQHHQYSMNGELLQRVTEVKDLGIHFSSDLRFRKHVVYVCKKAYRNLGFVLRQANDFTNISALRALYEALVRSHLEYSATIWSPSEIKYKTMLERIQNKYIRFMYLKIYGIYPGYPLLYPTLFCLGMVGYYKLEVRREVASATYLLKVLRGNIQNSGILSEIGFCMPDDYVARRRRPRLLVVPRARTNLLERAPLTRALRTLNTVADVVDIFNCTLSEFTRTTYSIVCKEI</sequence>
<evidence type="ECO:0000313" key="1">
    <source>
        <dbReference type="Proteomes" id="UP000301870"/>
    </source>
</evidence>
<dbReference type="PANTHER" id="PTHR33332">
    <property type="entry name" value="REVERSE TRANSCRIPTASE DOMAIN-CONTAINING PROTEIN"/>
    <property type="match status" value="1"/>
</dbReference>
<dbReference type="OrthoDB" id="10056483at2759"/>
<organism evidence="1 2">
    <name type="scientific">Spodoptera litura</name>
    <name type="common">Asian cotton leafworm</name>
    <dbReference type="NCBI Taxonomy" id="69820"/>
    <lineage>
        <taxon>Eukaryota</taxon>
        <taxon>Metazoa</taxon>
        <taxon>Ecdysozoa</taxon>
        <taxon>Arthropoda</taxon>
        <taxon>Hexapoda</taxon>
        <taxon>Insecta</taxon>
        <taxon>Pterygota</taxon>
        <taxon>Neoptera</taxon>
        <taxon>Endopterygota</taxon>
        <taxon>Lepidoptera</taxon>
        <taxon>Glossata</taxon>
        <taxon>Ditrysia</taxon>
        <taxon>Noctuoidea</taxon>
        <taxon>Noctuidae</taxon>
        <taxon>Amphipyrinae</taxon>
        <taxon>Spodoptera</taxon>
    </lineage>
</organism>
<dbReference type="AlphaFoldDB" id="A0A9J7EGR0"/>
<proteinExistence type="predicted"/>
<reference evidence="2" key="1">
    <citation type="submission" date="2025-08" db="UniProtKB">
        <authorList>
            <consortium name="RefSeq"/>
        </authorList>
    </citation>
    <scope>IDENTIFICATION</scope>
    <source>
        <strain evidence="2">Ishihara</strain>
        <tissue evidence="2">Whole body</tissue>
    </source>
</reference>
<evidence type="ECO:0000313" key="2">
    <source>
        <dbReference type="RefSeq" id="XP_022828366.1"/>
    </source>
</evidence>
<protein>
    <submittedName>
        <fullName evidence="2">Uncharacterized protein LOC111357792</fullName>
    </submittedName>
</protein>
<accession>A0A9J7EGR0</accession>